<comment type="caution">
    <text evidence="7">The sequence shown here is derived from an EMBL/GenBank/DDBJ whole genome shotgun (WGS) entry which is preliminary data.</text>
</comment>
<evidence type="ECO:0000259" key="6">
    <source>
        <dbReference type="PROSITE" id="PS51787"/>
    </source>
</evidence>
<dbReference type="InterPro" id="IPR015947">
    <property type="entry name" value="PUA-like_sf"/>
</dbReference>
<dbReference type="Pfam" id="PF02190">
    <property type="entry name" value="LON_substr_bdg"/>
    <property type="match status" value="1"/>
</dbReference>
<dbReference type="Gene3D" id="1.20.58.1480">
    <property type="match status" value="1"/>
</dbReference>
<dbReference type="EMBL" id="MU251436">
    <property type="protein sequence ID" value="KAG9235282.1"/>
    <property type="molecule type" value="Genomic_DNA"/>
</dbReference>
<dbReference type="GO" id="GO:0006508">
    <property type="term" value="P:proteolysis"/>
    <property type="evidence" value="ECO:0007669"/>
    <property type="project" value="UniProtKB-KW"/>
</dbReference>
<dbReference type="InterPro" id="IPR001841">
    <property type="entry name" value="Znf_RING"/>
</dbReference>
<organism evidence="7 8">
    <name type="scientific">Amylocarpus encephaloides</name>
    <dbReference type="NCBI Taxonomy" id="45428"/>
    <lineage>
        <taxon>Eukaryota</taxon>
        <taxon>Fungi</taxon>
        <taxon>Dikarya</taxon>
        <taxon>Ascomycota</taxon>
        <taxon>Pezizomycotina</taxon>
        <taxon>Leotiomycetes</taxon>
        <taxon>Helotiales</taxon>
        <taxon>Helotiales incertae sedis</taxon>
        <taxon>Amylocarpus</taxon>
    </lineage>
</organism>
<evidence type="ECO:0000256" key="2">
    <source>
        <dbReference type="ARBA" id="ARBA00022771"/>
    </source>
</evidence>
<dbReference type="SMART" id="SM00184">
    <property type="entry name" value="RING"/>
    <property type="match status" value="2"/>
</dbReference>
<dbReference type="Pfam" id="PF13923">
    <property type="entry name" value="zf-C3HC4_2"/>
    <property type="match status" value="1"/>
</dbReference>
<protein>
    <submittedName>
        <fullName evidence="7">ATP-dependent protease La domain-containing protein</fullName>
    </submittedName>
</protein>
<dbReference type="InterPro" id="IPR046336">
    <property type="entry name" value="Lon_prtase_N_sf"/>
</dbReference>
<accession>A0A9P7YKM3</accession>
<proteinExistence type="predicted"/>
<name>A0A9P7YKM3_9HELO</name>
<keyword evidence="1" id="KW-0479">Metal-binding</keyword>
<keyword evidence="2 4" id="KW-0863">Zinc-finger</keyword>
<dbReference type="GO" id="GO:0008270">
    <property type="term" value="F:zinc ion binding"/>
    <property type="evidence" value="ECO:0007669"/>
    <property type="project" value="UniProtKB-KW"/>
</dbReference>
<dbReference type="InterPro" id="IPR013083">
    <property type="entry name" value="Znf_RING/FYVE/PHD"/>
</dbReference>
<dbReference type="PROSITE" id="PS51787">
    <property type="entry name" value="LON_N"/>
    <property type="match status" value="1"/>
</dbReference>
<evidence type="ECO:0000256" key="1">
    <source>
        <dbReference type="ARBA" id="ARBA00022723"/>
    </source>
</evidence>
<dbReference type="SUPFAM" id="SSF57850">
    <property type="entry name" value="RING/U-box"/>
    <property type="match status" value="2"/>
</dbReference>
<dbReference type="SMART" id="SM00464">
    <property type="entry name" value="LON"/>
    <property type="match status" value="1"/>
</dbReference>
<dbReference type="GO" id="GO:0008233">
    <property type="term" value="F:peptidase activity"/>
    <property type="evidence" value="ECO:0007669"/>
    <property type="project" value="UniProtKB-KW"/>
</dbReference>
<keyword evidence="7" id="KW-0378">Hydrolase</keyword>
<keyword evidence="3" id="KW-0862">Zinc</keyword>
<dbReference type="InterPro" id="IPR017907">
    <property type="entry name" value="Znf_RING_CS"/>
</dbReference>
<keyword evidence="8" id="KW-1185">Reference proteome</keyword>
<gene>
    <name evidence="7" type="ORF">BJ875DRAFT_459472</name>
</gene>
<dbReference type="InterPro" id="IPR003111">
    <property type="entry name" value="Lon_prtase_N"/>
</dbReference>
<dbReference type="PROSITE" id="PS50089">
    <property type="entry name" value="ZF_RING_2"/>
    <property type="match status" value="1"/>
</dbReference>
<dbReference type="PANTHER" id="PTHR23327">
    <property type="entry name" value="RING FINGER PROTEIN 127"/>
    <property type="match status" value="1"/>
</dbReference>
<evidence type="ECO:0000313" key="7">
    <source>
        <dbReference type="EMBL" id="KAG9235282.1"/>
    </source>
</evidence>
<dbReference type="OrthoDB" id="264917at2759"/>
<evidence type="ECO:0000313" key="8">
    <source>
        <dbReference type="Proteomes" id="UP000824998"/>
    </source>
</evidence>
<dbReference type="PANTHER" id="PTHR23327:SF42">
    <property type="entry name" value="LON PEPTIDASE N-TERMINAL DOMAIN AND RING FINGER PROTEIN C14F5.10C"/>
    <property type="match status" value="1"/>
</dbReference>
<keyword evidence="7" id="KW-0645">Protease</keyword>
<dbReference type="Gene3D" id="2.30.130.40">
    <property type="entry name" value="LON domain-like"/>
    <property type="match status" value="1"/>
</dbReference>
<dbReference type="CDD" id="cd16514">
    <property type="entry name" value="RING-HC_LONFs_rpt2"/>
    <property type="match status" value="1"/>
</dbReference>
<dbReference type="AlphaFoldDB" id="A0A9P7YKM3"/>
<feature type="domain" description="RING-type" evidence="5">
    <location>
        <begin position="224"/>
        <end position="262"/>
    </location>
</feature>
<evidence type="ECO:0000256" key="3">
    <source>
        <dbReference type="ARBA" id="ARBA00022833"/>
    </source>
</evidence>
<evidence type="ECO:0000256" key="4">
    <source>
        <dbReference type="PROSITE-ProRule" id="PRU00175"/>
    </source>
</evidence>
<sequence>MASLPLNSSTSFPLRSSVSRVQNSSIDSPLSNGALDAFKNARQVVRLAQCPQCSYPIKQPVTLPCGNSLCKKCIPELHRRLNISYPATANRLQGFICPFTSCGKEHAAEDCSVDVALKKIMDVVKIEVEAYRETPEASEVVQQLEEKDRFLIAGVSSIRSQEPHIRVLSGGRLCSAYAMAEMGELAYDSEVLFTPKSAAAEDTQLLESALLDHMKEATKIELDCQVCYGVFLDPITTACGHTFCRKCVHRILDHSNLCPLCRRVLPISPAISAIQAPSNILLIKFLSGFYPEAMTARAEAALEEESNRVGELDTPLFICTLSFPSMPTFLHIFEPRYRLMMRRAIEGNRKFGMILHNPHREEQEGLGPVQYYAYGTLLHIVNMHLMQDGRSLVETIGVSRFRVLKHGSIDGYTVGKVERVDDMSIAAEEALEAFETSAKTALHSFSAQDHFGAPPHHLQNALRQPPALDLNTMSTQDLMDFGTSFVKKMRGQSAPWLHRQVFQAYGECPDDLALFPWWFASVLPTVDTEKYKLLSITSVRERLKLCAGWIVQLEAQRWNQSSSCTVL</sequence>
<reference evidence="7" key="1">
    <citation type="journal article" date="2021" name="IMA Fungus">
        <title>Genomic characterization of three marine fungi, including Emericellopsis atlantica sp. nov. with signatures of a generalist lifestyle and marine biomass degradation.</title>
        <authorList>
            <person name="Hagestad O.C."/>
            <person name="Hou L."/>
            <person name="Andersen J.H."/>
            <person name="Hansen E.H."/>
            <person name="Altermark B."/>
            <person name="Li C."/>
            <person name="Kuhnert E."/>
            <person name="Cox R.J."/>
            <person name="Crous P.W."/>
            <person name="Spatafora J.W."/>
            <person name="Lail K."/>
            <person name="Amirebrahimi M."/>
            <person name="Lipzen A."/>
            <person name="Pangilinan J."/>
            <person name="Andreopoulos W."/>
            <person name="Hayes R.D."/>
            <person name="Ng V."/>
            <person name="Grigoriev I.V."/>
            <person name="Jackson S.A."/>
            <person name="Sutton T.D.S."/>
            <person name="Dobson A.D.W."/>
            <person name="Rama T."/>
        </authorList>
    </citation>
    <scope>NUCLEOTIDE SEQUENCE</scope>
    <source>
        <strain evidence="7">TRa018bII</strain>
    </source>
</reference>
<dbReference type="GO" id="GO:0061630">
    <property type="term" value="F:ubiquitin protein ligase activity"/>
    <property type="evidence" value="ECO:0007669"/>
    <property type="project" value="TreeGrafter"/>
</dbReference>
<dbReference type="Proteomes" id="UP000824998">
    <property type="component" value="Unassembled WGS sequence"/>
</dbReference>
<dbReference type="PROSITE" id="PS00518">
    <property type="entry name" value="ZF_RING_1"/>
    <property type="match status" value="1"/>
</dbReference>
<feature type="domain" description="Lon N-terminal" evidence="6">
    <location>
        <begin position="302"/>
        <end position="554"/>
    </location>
</feature>
<dbReference type="SUPFAM" id="SSF88697">
    <property type="entry name" value="PUA domain-like"/>
    <property type="match status" value="1"/>
</dbReference>
<dbReference type="Gene3D" id="3.30.40.10">
    <property type="entry name" value="Zinc/RING finger domain, C3HC4 (zinc finger)"/>
    <property type="match status" value="2"/>
</dbReference>
<evidence type="ECO:0000259" key="5">
    <source>
        <dbReference type="PROSITE" id="PS50089"/>
    </source>
</evidence>